<accession>A0A1E1MP32</accession>
<feature type="signal peptide" evidence="2">
    <location>
        <begin position="1"/>
        <end position="17"/>
    </location>
</feature>
<gene>
    <name evidence="3" type="ORF">RSE6_11504</name>
</gene>
<keyword evidence="2" id="KW-0732">Signal</keyword>
<evidence type="ECO:0000313" key="3">
    <source>
        <dbReference type="EMBL" id="CZT50505.1"/>
    </source>
</evidence>
<evidence type="ECO:0000256" key="1">
    <source>
        <dbReference type="SAM" id="MobiDB-lite"/>
    </source>
</evidence>
<evidence type="ECO:0000256" key="2">
    <source>
        <dbReference type="SAM" id="SignalP"/>
    </source>
</evidence>
<dbReference type="EMBL" id="FJVC01000436">
    <property type="protein sequence ID" value="CZT50505.1"/>
    <property type="molecule type" value="Genomic_DNA"/>
</dbReference>
<proteinExistence type="predicted"/>
<name>A0A1E1MP32_RHYSE</name>
<organism evidence="3 4">
    <name type="scientific">Rhynchosporium secalis</name>
    <name type="common">Barley scald fungus</name>
    <dbReference type="NCBI Taxonomy" id="38038"/>
    <lineage>
        <taxon>Eukaryota</taxon>
        <taxon>Fungi</taxon>
        <taxon>Dikarya</taxon>
        <taxon>Ascomycota</taxon>
        <taxon>Pezizomycotina</taxon>
        <taxon>Leotiomycetes</taxon>
        <taxon>Helotiales</taxon>
        <taxon>Ploettnerulaceae</taxon>
        <taxon>Rhynchosporium</taxon>
    </lineage>
</organism>
<feature type="compositionally biased region" description="Low complexity" evidence="1">
    <location>
        <begin position="165"/>
        <end position="177"/>
    </location>
</feature>
<dbReference type="AlphaFoldDB" id="A0A1E1MP32"/>
<evidence type="ECO:0000313" key="4">
    <source>
        <dbReference type="Proteomes" id="UP000177625"/>
    </source>
</evidence>
<feature type="region of interest" description="Disordered" evidence="1">
    <location>
        <begin position="155"/>
        <end position="184"/>
    </location>
</feature>
<sequence>MRFSIAATAFVVTVASAGNVVYKTEEVTITSCHPTVTYCPARSTVVSTTTYAAAVTTYAGEAAPPHPTGYANVSTSAVPTYAAAETYPAGVPVETYPAENPVETHPASVPTYPASNPIVQTISTCVPTVIYVTVTPTGAPTAPVVTPPVNTYDPYDPKPTGGVFPPHNNATHNNNTKPPNPIEGSASNVQGSIVFALAGLSAFMIFA</sequence>
<dbReference type="Proteomes" id="UP000177625">
    <property type="component" value="Unassembled WGS sequence"/>
</dbReference>
<feature type="chain" id="PRO_5009448509" evidence="2">
    <location>
        <begin position="18"/>
        <end position="207"/>
    </location>
</feature>
<protein>
    <submittedName>
        <fullName evidence="3">Uncharacterized protein</fullName>
    </submittedName>
</protein>
<reference evidence="4" key="1">
    <citation type="submission" date="2016-03" db="EMBL/GenBank/DDBJ databases">
        <authorList>
            <person name="Guldener U."/>
        </authorList>
    </citation>
    <scope>NUCLEOTIDE SEQUENCE [LARGE SCALE GENOMIC DNA]</scope>
</reference>
<keyword evidence="4" id="KW-1185">Reference proteome</keyword>